<dbReference type="OrthoDB" id="9791656at2"/>
<dbReference type="CDD" id="cd03429">
    <property type="entry name" value="NUDIX_NADH_pyrophosphatase_Nudt13"/>
    <property type="match status" value="1"/>
</dbReference>
<dbReference type="Gene3D" id="3.90.79.10">
    <property type="entry name" value="Nucleoside Triphosphate Pyrophosphohydrolase"/>
    <property type="match status" value="1"/>
</dbReference>
<dbReference type="Pfam" id="PF09296">
    <property type="entry name" value="NUDIX-like"/>
    <property type="match status" value="1"/>
</dbReference>
<dbReference type="InterPro" id="IPR015797">
    <property type="entry name" value="NUDIX_hydrolase-like_dom_sf"/>
</dbReference>
<dbReference type="GO" id="GO:0046872">
    <property type="term" value="F:metal ion binding"/>
    <property type="evidence" value="ECO:0007669"/>
    <property type="project" value="UniProtKB-KW"/>
</dbReference>
<comment type="caution">
    <text evidence="12">The sequence shown here is derived from an EMBL/GenBank/DDBJ whole genome shotgun (WGS) entry which is preliminary data.</text>
</comment>
<evidence type="ECO:0000256" key="9">
    <source>
        <dbReference type="ARBA" id="ARBA00023679"/>
    </source>
</evidence>
<dbReference type="PROSITE" id="PS00893">
    <property type="entry name" value="NUDIX_BOX"/>
    <property type="match status" value="1"/>
</dbReference>
<evidence type="ECO:0000313" key="13">
    <source>
        <dbReference type="Proteomes" id="UP000291613"/>
    </source>
</evidence>
<keyword evidence="5" id="KW-0479">Metal-binding</keyword>
<dbReference type="AlphaFoldDB" id="A0A4Q9GH31"/>
<evidence type="ECO:0000256" key="8">
    <source>
        <dbReference type="ARBA" id="ARBA00023027"/>
    </source>
</evidence>
<dbReference type="GO" id="GO:0019677">
    <property type="term" value="P:NAD+ catabolic process"/>
    <property type="evidence" value="ECO:0007669"/>
    <property type="project" value="TreeGrafter"/>
</dbReference>
<dbReference type="InterPro" id="IPR015375">
    <property type="entry name" value="NADH_PPase-like_N"/>
</dbReference>
<name>A0A4Q9GH31_9HYPH</name>
<dbReference type="InterPro" id="IPR020084">
    <property type="entry name" value="NUDIX_hydrolase_CS"/>
</dbReference>
<dbReference type="Pfam" id="PF00293">
    <property type="entry name" value="NUDIX"/>
    <property type="match status" value="1"/>
</dbReference>
<dbReference type="GO" id="GO:0035529">
    <property type="term" value="F:NADH pyrophosphatase activity"/>
    <property type="evidence" value="ECO:0007669"/>
    <property type="project" value="TreeGrafter"/>
</dbReference>
<dbReference type="InterPro" id="IPR000086">
    <property type="entry name" value="NUDIX_hydrolase_dom"/>
</dbReference>
<evidence type="ECO:0000313" key="12">
    <source>
        <dbReference type="EMBL" id="TBN48299.1"/>
    </source>
</evidence>
<sequence length="297" mass="31893">MSDPTTPPDLGYAGLALDRCGDARGDPGFIAAQEADVARRYALFFGDDVALREEGGLLFSADEADAMGAETPAIFLGRSLEGPVFAATLSVTPPHADDLRALATDGRLTGEALALAGCAKSLLSWHARHGFCSNCGSRTEFASGGWRRECPACGTHHFPRVDPVVIMLVTHEGRCLLGRQPRFRPGMWSCLAGFIEPGETLEEAARREIFEEAGVRLGAVGYAFSQPWPFPAQLMIGVTAEAFDDRLTIDEVELEEARWFSREEVAAMLEGRHEAGAFAPPPAAIAHHLLKLFVAGG</sequence>
<keyword evidence="8" id="KW-0520">NAD</keyword>
<dbReference type="InterPro" id="IPR020476">
    <property type="entry name" value="Nudix_hydrolase"/>
</dbReference>
<dbReference type="SUPFAM" id="SSF55811">
    <property type="entry name" value="Nudix"/>
    <property type="match status" value="1"/>
</dbReference>
<feature type="domain" description="Nudix hydrolase" evidence="11">
    <location>
        <begin position="159"/>
        <end position="284"/>
    </location>
</feature>
<keyword evidence="13" id="KW-1185">Reference proteome</keyword>
<keyword evidence="6 10" id="KW-0378">Hydrolase</keyword>
<evidence type="ECO:0000256" key="6">
    <source>
        <dbReference type="ARBA" id="ARBA00022801"/>
    </source>
</evidence>
<reference evidence="12 13" key="1">
    <citation type="submission" date="2019-02" db="EMBL/GenBank/DDBJ databases">
        <title>Hansschlegelia quercus sp. nov., a novel methylotrophic bacterium from buds of oak (Quercus robur L.).</title>
        <authorList>
            <person name="Agafonova N.V."/>
            <person name="Kaparullina E.N."/>
            <person name="Grouzdev D.S."/>
            <person name="Doronina N.V."/>
        </authorList>
    </citation>
    <scope>NUCLEOTIDE SEQUENCE [LARGE SCALE GENOMIC DNA]</scope>
    <source>
        <strain evidence="12 13">Dub</strain>
    </source>
</reference>
<evidence type="ECO:0000256" key="3">
    <source>
        <dbReference type="ARBA" id="ARBA00009595"/>
    </source>
</evidence>
<dbReference type="PANTHER" id="PTHR42904">
    <property type="entry name" value="NUDIX HYDROLASE, NUDC SUBFAMILY"/>
    <property type="match status" value="1"/>
</dbReference>
<dbReference type="PANTHER" id="PTHR42904:SF6">
    <property type="entry name" value="NAD-CAPPED RNA HYDROLASE NUDT12"/>
    <property type="match status" value="1"/>
</dbReference>
<dbReference type="InterPro" id="IPR050241">
    <property type="entry name" value="NAD-cap_RNA_hydrolase_NudC"/>
</dbReference>
<dbReference type="EMBL" id="SIUB01000008">
    <property type="protein sequence ID" value="TBN48299.1"/>
    <property type="molecule type" value="Genomic_DNA"/>
</dbReference>
<dbReference type="NCBIfam" id="NF001299">
    <property type="entry name" value="PRK00241.1"/>
    <property type="match status" value="1"/>
</dbReference>
<evidence type="ECO:0000259" key="11">
    <source>
        <dbReference type="PROSITE" id="PS51462"/>
    </source>
</evidence>
<evidence type="ECO:0000256" key="2">
    <source>
        <dbReference type="ARBA" id="ARBA00001947"/>
    </source>
</evidence>
<dbReference type="Gene3D" id="3.90.79.20">
    <property type="match status" value="1"/>
</dbReference>
<evidence type="ECO:0000256" key="1">
    <source>
        <dbReference type="ARBA" id="ARBA00001946"/>
    </source>
</evidence>
<dbReference type="GO" id="GO:0005829">
    <property type="term" value="C:cytosol"/>
    <property type="evidence" value="ECO:0007669"/>
    <property type="project" value="TreeGrafter"/>
</dbReference>
<gene>
    <name evidence="12" type="ORF">EYR15_14595</name>
</gene>
<dbReference type="GO" id="GO:0006742">
    <property type="term" value="P:NADP+ catabolic process"/>
    <property type="evidence" value="ECO:0007669"/>
    <property type="project" value="TreeGrafter"/>
</dbReference>
<accession>A0A4Q9GH31</accession>
<comment type="cofactor">
    <cofactor evidence="2">
        <name>Zn(2+)</name>
        <dbReference type="ChEBI" id="CHEBI:29105"/>
    </cofactor>
</comment>
<organism evidence="12 13">
    <name type="scientific">Hansschlegelia quercus</name>
    <dbReference type="NCBI Taxonomy" id="2528245"/>
    <lineage>
        <taxon>Bacteria</taxon>
        <taxon>Pseudomonadati</taxon>
        <taxon>Pseudomonadota</taxon>
        <taxon>Alphaproteobacteria</taxon>
        <taxon>Hyphomicrobiales</taxon>
        <taxon>Methylopilaceae</taxon>
        <taxon>Hansschlegelia</taxon>
    </lineage>
</organism>
<evidence type="ECO:0000256" key="4">
    <source>
        <dbReference type="ARBA" id="ARBA00012381"/>
    </source>
</evidence>
<evidence type="ECO:0000256" key="7">
    <source>
        <dbReference type="ARBA" id="ARBA00022842"/>
    </source>
</evidence>
<evidence type="ECO:0000256" key="10">
    <source>
        <dbReference type="RuleBase" id="RU003476"/>
    </source>
</evidence>
<proteinExistence type="inferred from homology"/>
<comment type="cofactor">
    <cofactor evidence="1">
        <name>Mg(2+)</name>
        <dbReference type="ChEBI" id="CHEBI:18420"/>
    </cofactor>
</comment>
<evidence type="ECO:0000256" key="5">
    <source>
        <dbReference type="ARBA" id="ARBA00022723"/>
    </source>
</evidence>
<dbReference type="GO" id="GO:0110153">
    <property type="term" value="F:RNA NAD-cap (NMN-forming) hydrolase activity"/>
    <property type="evidence" value="ECO:0007669"/>
    <property type="project" value="RHEA"/>
</dbReference>
<dbReference type="PROSITE" id="PS51462">
    <property type="entry name" value="NUDIX"/>
    <property type="match status" value="1"/>
</dbReference>
<dbReference type="RefSeq" id="WP_131004303.1">
    <property type="nucleotide sequence ID" value="NZ_JBHSZR010000011.1"/>
</dbReference>
<keyword evidence="7" id="KW-0460">Magnesium</keyword>
<dbReference type="Pfam" id="PF09297">
    <property type="entry name" value="Zn_ribbon_NUD"/>
    <property type="match status" value="1"/>
</dbReference>
<comment type="catalytic activity">
    <reaction evidence="9">
        <text>a 5'-end NAD(+)-phospho-ribonucleoside in mRNA + H2O = a 5'-end phospho-adenosine-phospho-ribonucleoside in mRNA + beta-nicotinamide D-ribonucleotide + 2 H(+)</text>
        <dbReference type="Rhea" id="RHEA:60876"/>
        <dbReference type="Rhea" id="RHEA-COMP:15698"/>
        <dbReference type="Rhea" id="RHEA-COMP:15719"/>
        <dbReference type="ChEBI" id="CHEBI:14649"/>
        <dbReference type="ChEBI" id="CHEBI:15377"/>
        <dbReference type="ChEBI" id="CHEBI:15378"/>
        <dbReference type="ChEBI" id="CHEBI:144029"/>
        <dbReference type="ChEBI" id="CHEBI:144051"/>
    </reaction>
    <physiologicalReaction direction="left-to-right" evidence="9">
        <dbReference type="Rhea" id="RHEA:60877"/>
    </physiologicalReaction>
</comment>
<dbReference type="EC" id="3.6.1.22" evidence="4"/>
<dbReference type="InterPro" id="IPR049734">
    <property type="entry name" value="NudC-like_C"/>
</dbReference>
<dbReference type="Proteomes" id="UP000291613">
    <property type="component" value="Unassembled WGS sequence"/>
</dbReference>
<dbReference type="InterPro" id="IPR015376">
    <property type="entry name" value="Znr_NADH_PPase"/>
</dbReference>
<comment type="similarity">
    <text evidence="3">Belongs to the Nudix hydrolase family. NudC subfamily.</text>
</comment>
<protein>
    <recommendedName>
        <fullName evidence="4">NAD(+) diphosphatase</fullName>
        <ecNumber evidence="4">3.6.1.22</ecNumber>
    </recommendedName>
</protein>
<dbReference type="PRINTS" id="PR00502">
    <property type="entry name" value="NUDIXFAMILY"/>
</dbReference>